<dbReference type="Proteomes" id="UP001652582">
    <property type="component" value="Chromosome 3"/>
</dbReference>
<feature type="transmembrane region" description="Helical" evidence="6">
    <location>
        <begin position="125"/>
        <end position="144"/>
    </location>
</feature>
<evidence type="ECO:0000256" key="6">
    <source>
        <dbReference type="SAM" id="Phobius"/>
    </source>
</evidence>
<keyword evidence="3 6" id="KW-1133">Transmembrane helix</keyword>
<dbReference type="PROSITE" id="PS51225">
    <property type="entry name" value="MARVEL"/>
    <property type="match status" value="1"/>
</dbReference>
<dbReference type="OrthoDB" id="10028364at2759"/>
<dbReference type="KEGG" id="bany:112057820"/>
<feature type="transmembrane region" description="Helical" evidence="6">
    <location>
        <begin position="35"/>
        <end position="59"/>
    </location>
</feature>
<evidence type="ECO:0000313" key="10">
    <source>
        <dbReference type="RefSeq" id="XP_023954134.2"/>
    </source>
</evidence>
<accession>A0A6J1P8I8</accession>
<dbReference type="PANTHER" id="PTHR22776">
    <property type="entry name" value="MARVEL-CONTAINING POTENTIAL LIPID RAFT-ASSOCIATED PROTEIN"/>
    <property type="match status" value="1"/>
</dbReference>
<dbReference type="GeneID" id="112057820"/>
<comment type="subcellular location">
    <subcellularLocation>
        <location evidence="1">Membrane</location>
        <topology evidence="1">Multi-pass membrane protein</topology>
    </subcellularLocation>
</comment>
<dbReference type="PANTHER" id="PTHR22776:SF49">
    <property type="entry name" value="MARVEL DOMAIN-CONTAINING PROTEIN"/>
    <property type="match status" value="1"/>
</dbReference>
<dbReference type="RefSeq" id="XP_023954133.2">
    <property type="nucleotide sequence ID" value="XM_024098365.2"/>
</dbReference>
<gene>
    <name evidence="9 10" type="primary">LOC112057820</name>
</gene>
<dbReference type="RefSeq" id="XP_023954134.2">
    <property type="nucleotide sequence ID" value="XM_024098366.2"/>
</dbReference>
<dbReference type="InterPro" id="IPR008253">
    <property type="entry name" value="Marvel"/>
</dbReference>
<evidence type="ECO:0000256" key="4">
    <source>
        <dbReference type="ARBA" id="ARBA00023136"/>
    </source>
</evidence>
<evidence type="ECO:0000256" key="2">
    <source>
        <dbReference type="ARBA" id="ARBA00022692"/>
    </source>
</evidence>
<keyword evidence="4 5" id="KW-0472">Membrane</keyword>
<keyword evidence="8" id="KW-1185">Reference proteome</keyword>
<evidence type="ECO:0000256" key="1">
    <source>
        <dbReference type="ARBA" id="ARBA00004141"/>
    </source>
</evidence>
<dbReference type="GO" id="GO:0016020">
    <property type="term" value="C:membrane"/>
    <property type="evidence" value="ECO:0007669"/>
    <property type="project" value="UniProtKB-SubCell"/>
</dbReference>
<reference evidence="9 10" key="1">
    <citation type="submission" date="2025-05" db="UniProtKB">
        <authorList>
            <consortium name="RefSeq"/>
        </authorList>
    </citation>
    <scope>IDENTIFICATION</scope>
</reference>
<evidence type="ECO:0000256" key="3">
    <source>
        <dbReference type="ARBA" id="ARBA00022989"/>
    </source>
</evidence>
<protein>
    <submittedName>
        <fullName evidence="9 10">Uncharacterized protein LOC112057820</fullName>
    </submittedName>
</protein>
<evidence type="ECO:0000313" key="8">
    <source>
        <dbReference type="Proteomes" id="UP001652582"/>
    </source>
</evidence>
<dbReference type="InterPro" id="IPR050578">
    <property type="entry name" value="MARVEL-CKLF_proteins"/>
</dbReference>
<accession>A0A6J1P8T4</accession>
<name>A0A6J1P8I8_BICAN</name>
<evidence type="ECO:0000313" key="9">
    <source>
        <dbReference type="RefSeq" id="XP_023954133.2"/>
    </source>
</evidence>
<evidence type="ECO:0000256" key="5">
    <source>
        <dbReference type="PROSITE-ProRule" id="PRU00581"/>
    </source>
</evidence>
<feature type="domain" description="MARVEL" evidence="7">
    <location>
        <begin position="28"/>
        <end position="150"/>
    </location>
</feature>
<keyword evidence="2 5" id="KW-0812">Transmembrane</keyword>
<feature type="transmembrane region" description="Helical" evidence="6">
    <location>
        <begin position="65"/>
        <end position="86"/>
    </location>
</feature>
<dbReference type="AlphaFoldDB" id="A0A6J1P8I8"/>
<proteinExistence type="predicted"/>
<evidence type="ECO:0000259" key="7">
    <source>
        <dbReference type="PROSITE" id="PS51225"/>
    </source>
</evidence>
<feature type="transmembrane region" description="Helical" evidence="6">
    <location>
        <begin position="98"/>
        <end position="119"/>
    </location>
</feature>
<sequence length="156" mass="17571">MFDHMAHPNSAPSQPPPPQKVLRFDKAYLKSLPGILKIVVLICNIAGFICIKISWAFISAIFYNILYWGGNIVTGFLLLMYTFHFVEKYDRLPWLKCEFVYCGVMCLAFVGTSIFATTLGESTGYAVGFFGLCSIIAFGLDCFLKYKAWKRGLPPQ</sequence>
<organism evidence="8 10">
    <name type="scientific">Bicyclus anynana</name>
    <name type="common">Squinting bush brown butterfly</name>
    <dbReference type="NCBI Taxonomy" id="110368"/>
    <lineage>
        <taxon>Eukaryota</taxon>
        <taxon>Metazoa</taxon>
        <taxon>Ecdysozoa</taxon>
        <taxon>Arthropoda</taxon>
        <taxon>Hexapoda</taxon>
        <taxon>Insecta</taxon>
        <taxon>Pterygota</taxon>
        <taxon>Neoptera</taxon>
        <taxon>Endopterygota</taxon>
        <taxon>Lepidoptera</taxon>
        <taxon>Glossata</taxon>
        <taxon>Ditrysia</taxon>
        <taxon>Papilionoidea</taxon>
        <taxon>Nymphalidae</taxon>
        <taxon>Satyrinae</taxon>
        <taxon>Satyrini</taxon>
        <taxon>Mycalesina</taxon>
        <taxon>Bicyclus</taxon>
    </lineage>
</organism>